<dbReference type="ExpressionAtlas" id="A0A2K3NWK9">
    <property type="expression patterns" value="baseline"/>
</dbReference>
<gene>
    <name evidence="8" type="ORF">L195_g003915</name>
</gene>
<dbReference type="Pfam" id="PF24657">
    <property type="entry name" value="DUF7646"/>
    <property type="match status" value="2"/>
</dbReference>
<evidence type="ECO:0000259" key="6">
    <source>
        <dbReference type="Pfam" id="PF24657"/>
    </source>
</evidence>
<evidence type="ECO:0000259" key="7">
    <source>
        <dbReference type="Pfam" id="PF24658"/>
    </source>
</evidence>
<feature type="compositionally biased region" description="Basic residues" evidence="1">
    <location>
        <begin position="1040"/>
        <end position="1053"/>
    </location>
</feature>
<evidence type="ECO:0000259" key="3">
    <source>
        <dbReference type="Pfam" id="PF24101"/>
    </source>
</evidence>
<dbReference type="Pfam" id="PF23704">
    <property type="entry name" value="WHD_GTF3C1_N"/>
    <property type="match status" value="1"/>
</dbReference>
<feature type="domain" description="DUF7646" evidence="6">
    <location>
        <begin position="381"/>
        <end position="431"/>
    </location>
</feature>
<dbReference type="InterPro" id="IPR056063">
    <property type="entry name" value="DUF7646"/>
</dbReference>
<name>A0A2K3NWK9_TRIPR</name>
<dbReference type="GO" id="GO:0042791">
    <property type="term" value="P:5S class rRNA transcription by RNA polymerase III"/>
    <property type="evidence" value="ECO:0007669"/>
    <property type="project" value="TreeGrafter"/>
</dbReference>
<sequence length="1128" mass="128909">MDSALNAALEEIGSQVEDGINLRSLWSKLDSSLPSLLTPSFKHSIFTNLLHIPTLRFEPPNPNSDDHDNPNVKIFPQQSLAENFLGIYDSQPLQQTQLRILHLLANARHNGLIVKRSALEKKKQIGASTSTNHVPINVTTHLVYLRRYAKQLASHQRFELEITKFNNPDDEESELQTDVLLKDYEPQIKAICDKLANANGKVLLVNDIKKDLGYCGSRPRQRAWRQIAGRLKKHHIVEQFDAKVNGKIEACLRLLDPIATTRSGNGDKTSDSGNICQVNDQFVELPIEHQVLDIIEAAGSEGITTKEFTRPIVSIKERASLKEANISRDNVPPKIWRITSITFLKMRIVEEKILEGFCSKFIFTRSRVVNKACAPEDAEWQRICDRLQIDLKKNHSRLINLCYRFGMKVQEELCLKSKTYRVWTSRNFNPELGVALINKLDENKILDQQVLDRSSKIISEFEASTFNGELVEPDKLEDIGAGAKLSDASPNNVDSNYVETPTNLQESVLDQRSTISHSKPFSLPMGADTALSESFPSDVLTPSSAGSYEKYTNLSFTADGTKRAIRILERLKEERFILRPELNRWLNSFEKGKSRKVDRKTLDRILTKLQEQGQCKCITVHSPVICEYSRTKDCVVVVHPSISLSLELYDEIRDKVRSFNKYIRRNSASKQKNDELIPVMEDIQKTQSQVPGRQPDNSEAMRANGYILAKMIRAKLLHSFLWDYLHRSENHSDALSYNGLTDNPHSSSKLFSLDAAIKAIPVELFLQVAGSSKKYEEMIEKCKMGLCLSDLPPNEYKSLMDTLATGRMSLVIDILRRLKMTRASLVENLLFDLFYNYPIKGIKVASLLIMVSHLKNSAVKGRWHLMVLIRVITSQSRDGVQTPHILTHMLELRPYIEEPVSNNATTLNSMSLDLRPRIRHDFILSNRCAVDEYWRTLEYCYAAANKKAALYAFPGSVVHEVFRFRSWASQRLMTAEQRAELLKRVTRDDLSEKISYKECEKIAKDLNLTLEQVLSMYYSKRRHRLNQLNDEEGENNSLERRKKSSRQLRPAKHARIDAAADVMDKHIDEHHNMDIHSRDQATHMQEFVEGNCEIEGSQDCSPRISHCILTATKSPRQSRFIWSDKADR</sequence>
<feature type="region of interest" description="Disordered" evidence="1">
    <location>
        <begin position="1028"/>
        <end position="1053"/>
    </location>
</feature>
<dbReference type="EMBL" id="ASHM01001875">
    <property type="protein sequence ID" value="PNY07419.1"/>
    <property type="molecule type" value="Genomic_DNA"/>
</dbReference>
<dbReference type="InterPro" id="IPR056467">
    <property type="entry name" value="eWH_GTF3C1"/>
</dbReference>
<dbReference type="GO" id="GO:0006384">
    <property type="term" value="P:transcription initiation at RNA polymerase III promoter"/>
    <property type="evidence" value="ECO:0007669"/>
    <property type="project" value="InterPro"/>
</dbReference>
<evidence type="ECO:0000259" key="4">
    <source>
        <dbReference type="Pfam" id="PF24538"/>
    </source>
</evidence>
<dbReference type="InterPro" id="IPR056062">
    <property type="entry name" value="DUF7645"/>
</dbReference>
<evidence type="ECO:0000256" key="1">
    <source>
        <dbReference type="SAM" id="MobiDB-lite"/>
    </source>
</evidence>
<dbReference type="CDD" id="cd16169">
    <property type="entry name" value="Tau138_eWH"/>
    <property type="match status" value="1"/>
</dbReference>
<feature type="domain" description="DUF7647" evidence="7">
    <location>
        <begin position="743"/>
        <end position="822"/>
    </location>
</feature>
<proteinExistence type="predicted"/>
<feature type="domain" description="DUF7645" evidence="5">
    <location>
        <begin position="969"/>
        <end position="1027"/>
    </location>
</feature>
<dbReference type="Proteomes" id="UP000236291">
    <property type="component" value="Unassembled WGS sequence"/>
</dbReference>
<dbReference type="InterPro" id="IPR056020">
    <property type="entry name" value="DUF7599"/>
</dbReference>
<dbReference type="Pfam" id="PF24538">
    <property type="entry name" value="DUF7599"/>
    <property type="match status" value="1"/>
</dbReference>
<dbReference type="Pfam" id="PF24101">
    <property type="entry name" value="WHD_GTF3C1"/>
    <property type="match status" value="1"/>
</dbReference>
<evidence type="ECO:0000313" key="8">
    <source>
        <dbReference type="EMBL" id="PNY07419.1"/>
    </source>
</evidence>
<dbReference type="AlphaFoldDB" id="A0A2K3NWK9"/>
<evidence type="ECO:0000259" key="2">
    <source>
        <dbReference type="Pfam" id="PF23704"/>
    </source>
</evidence>
<evidence type="ECO:0000259" key="5">
    <source>
        <dbReference type="Pfam" id="PF24655"/>
    </source>
</evidence>
<accession>A0A2K3NWK9</accession>
<feature type="domain" description="DUF7599" evidence="4">
    <location>
        <begin position="182"/>
        <end position="262"/>
    </location>
</feature>
<dbReference type="InterPro" id="IPR035625">
    <property type="entry name" value="Tfc3-like_eWH"/>
</dbReference>
<reference evidence="8 9" key="2">
    <citation type="journal article" date="2017" name="Front. Plant Sci.">
        <title>Gene Classification and Mining of Molecular Markers Useful in Red Clover (Trifolium pratense) Breeding.</title>
        <authorList>
            <person name="Istvanek J."/>
            <person name="Dluhosova J."/>
            <person name="Dluhos P."/>
            <person name="Patkova L."/>
            <person name="Nedelnik J."/>
            <person name="Repkova J."/>
        </authorList>
    </citation>
    <scope>NUCLEOTIDE SEQUENCE [LARGE SCALE GENOMIC DNA]</scope>
    <source>
        <strain evidence="9">cv. Tatra</strain>
        <tissue evidence="8">Young leaves</tissue>
    </source>
</reference>
<feature type="domain" description="GTF3C1 extended winged-helix" evidence="3">
    <location>
        <begin position="556"/>
        <end position="664"/>
    </location>
</feature>
<dbReference type="Pfam" id="PF24655">
    <property type="entry name" value="DUF7645"/>
    <property type="match status" value="1"/>
</dbReference>
<dbReference type="GO" id="GO:0000127">
    <property type="term" value="C:transcription factor TFIIIC complex"/>
    <property type="evidence" value="ECO:0007669"/>
    <property type="project" value="InterPro"/>
</dbReference>
<organism evidence="8 9">
    <name type="scientific">Trifolium pratense</name>
    <name type="common">Red clover</name>
    <dbReference type="NCBI Taxonomy" id="57577"/>
    <lineage>
        <taxon>Eukaryota</taxon>
        <taxon>Viridiplantae</taxon>
        <taxon>Streptophyta</taxon>
        <taxon>Embryophyta</taxon>
        <taxon>Tracheophyta</taxon>
        <taxon>Spermatophyta</taxon>
        <taxon>Magnoliopsida</taxon>
        <taxon>eudicotyledons</taxon>
        <taxon>Gunneridae</taxon>
        <taxon>Pentapetalae</taxon>
        <taxon>rosids</taxon>
        <taxon>fabids</taxon>
        <taxon>Fabales</taxon>
        <taxon>Fabaceae</taxon>
        <taxon>Papilionoideae</taxon>
        <taxon>50 kb inversion clade</taxon>
        <taxon>NPAAA clade</taxon>
        <taxon>Hologalegina</taxon>
        <taxon>IRL clade</taxon>
        <taxon>Trifolieae</taxon>
        <taxon>Trifolium</taxon>
    </lineage>
</organism>
<protein>
    <recommendedName>
        <fullName evidence="10">B-block binding subunit of TFIIIC domain-containing protein</fullName>
    </recommendedName>
</protein>
<evidence type="ECO:0008006" key="10">
    <source>
        <dbReference type="Google" id="ProtNLM"/>
    </source>
</evidence>
<dbReference type="STRING" id="57577.A0A2K3NWK9"/>
<reference evidence="8 9" key="1">
    <citation type="journal article" date="2014" name="Am. J. Bot.">
        <title>Genome assembly and annotation for red clover (Trifolium pratense; Fabaceae).</title>
        <authorList>
            <person name="Istvanek J."/>
            <person name="Jaros M."/>
            <person name="Krenek A."/>
            <person name="Repkova J."/>
        </authorList>
    </citation>
    <scope>NUCLEOTIDE SEQUENCE [LARGE SCALE GENOMIC DNA]</scope>
    <source>
        <strain evidence="9">cv. Tatra</strain>
        <tissue evidence="8">Young leaves</tissue>
    </source>
</reference>
<dbReference type="PANTHER" id="PTHR15180">
    <property type="entry name" value="GENERAL TRANSCRIPTION FACTOR 3C POLYPEPTIDE 1"/>
    <property type="match status" value="1"/>
</dbReference>
<dbReference type="InterPro" id="IPR044210">
    <property type="entry name" value="Tfc3-like"/>
</dbReference>
<dbReference type="InterPro" id="IPR056428">
    <property type="entry name" value="WH_GTF3C1"/>
</dbReference>
<feature type="domain" description="General transcription factor 3C polypeptide 1 winged-helix" evidence="2">
    <location>
        <begin position="1"/>
        <end position="88"/>
    </location>
</feature>
<comment type="caution">
    <text evidence="8">The sequence shown here is derived from an EMBL/GenBank/DDBJ whole genome shotgun (WGS) entry which is preliminary data.</text>
</comment>
<feature type="domain" description="DUF7646" evidence="6">
    <location>
        <begin position="274"/>
        <end position="310"/>
    </location>
</feature>
<dbReference type="Pfam" id="PF24658">
    <property type="entry name" value="DUF7647"/>
    <property type="match status" value="2"/>
</dbReference>
<dbReference type="GO" id="GO:0003677">
    <property type="term" value="F:DNA binding"/>
    <property type="evidence" value="ECO:0007669"/>
    <property type="project" value="InterPro"/>
</dbReference>
<evidence type="ECO:0000313" key="9">
    <source>
        <dbReference type="Proteomes" id="UP000236291"/>
    </source>
</evidence>
<dbReference type="InterPro" id="IPR056064">
    <property type="entry name" value="DUF7647"/>
</dbReference>
<feature type="domain" description="DUF7647" evidence="7">
    <location>
        <begin position="866"/>
        <end position="968"/>
    </location>
</feature>
<dbReference type="PANTHER" id="PTHR15180:SF1">
    <property type="entry name" value="GENERAL TRANSCRIPTION FACTOR 3C POLYPEPTIDE 1"/>
    <property type="match status" value="1"/>
</dbReference>